<organism evidence="11 12">
    <name type="scientific">Tepiditoga spiralis</name>
    <dbReference type="NCBI Taxonomy" id="2108365"/>
    <lineage>
        <taxon>Bacteria</taxon>
        <taxon>Thermotogati</taxon>
        <taxon>Thermotogota</taxon>
        <taxon>Thermotogae</taxon>
        <taxon>Petrotogales</taxon>
        <taxon>Petrotogaceae</taxon>
        <taxon>Tepiditoga</taxon>
    </lineage>
</organism>
<dbReference type="KEGG" id="ocy:OSSY52_01560"/>
<evidence type="ECO:0000256" key="7">
    <source>
        <dbReference type="ARBA" id="ARBA00022989"/>
    </source>
</evidence>
<comment type="subcellular location">
    <subcellularLocation>
        <location evidence="1">Cell membrane</location>
        <topology evidence="1">Single-pass membrane protein</topology>
    </subcellularLocation>
</comment>
<feature type="transmembrane region" description="Helical" evidence="10">
    <location>
        <begin position="34"/>
        <end position="54"/>
    </location>
</feature>
<evidence type="ECO:0000256" key="8">
    <source>
        <dbReference type="ARBA" id="ARBA00023010"/>
    </source>
</evidence>
<comment type="similarity">
    <text evidence="2">Belongs to the YajC family.</text>
</comment>
<evidence type="ECO:0000313" key="11">
    <source>
        <dbReference type="EMBL" id="BBE30015.1"/>
    </source>
</evidence>
<dbReference type="SMART" id="SM01323">
    <property type="entry name" value="YajC"/>
    <property type="match status" value="1"/>
</dbReference>
<dbReference type="PRINTS" id="PR01853">
    <property type="entry name" value="YAJCTRNLCASE"/>
</dbReference>
<dbReference type="GO" id="GO:0005886">
    <property type="term" value="C:plasma membrane"/>
    <property type="evidence" value="ECO:0007669"/>
    <property type="project" value="UniProtKB-SubCell"/>
</dbReference>
<dbReference type="NCBIfam" id="TIGR00739">
    <property type="entry name" value="yajC"/>
    <property type="match status" value="1"/>
</dbReference>
<reference evidence="11 12" key="1">
    <citation type="submission" date="2018-06" db="EMBL/GenBank/DDBJ databases">
        <title>Genome sequencing of Oceanotoga sp. sy52.</title>
        <authorList>
            <person name="Mori K."/>
        </authorList>
    </citation>
    <scope>NUCLEOTIDE SEQUENCE [LARGE SCALE GENOMIC DNA]</scope>
    <source>
        <strain evidence="12">sy52</strain>
    </source>
</reference>
<evidence type="ECO:0000256" key="4">
    <source>
        <dbReference type="ARBA" id="ARBA00022475"/>
    </source>
</evidence>
<keyword evidence="12" id="KW-1185">Reference proteome</keyword>
<keyword evidence="9 10" id="KW-0472">Membrane</keyword>
<keyword evidence="6" id="KW-0653">Protein transport</keyword>
<evidence type="ECO:0000256" key="6">
    <source>
        <dbReference type="ARBA" id="ARBA00022927"/>
    </source>
</evidence>
<dbReference type="InterPro" id="IPR003849">
    <property type="entry name" value="Preprotein_translocase_YajC"/>
</dbReference>
<keyword evidence="5 10" id="KW-0812">Transmembrane</keyword>
<protein>
    <recommendedName>
        <fullName evidence="13">Preprotein translocase subunit YajC</fullName>
    </recommendedName>
</protein>
<evidence type="ECO:0000313" key="12">
    <source>
        <dbReference type="Proteomes" id="UP000516361"/>
    </source>
</evidence>
<dbReference type="Pfam" id="PF02699">
    <property type="entry name" value="YajC"/>
    <property type="match status" value="1"/>
</dbReference>
<keyword evidence="8" id="KW-0811">Translocation</keyword>
<evidence type="ECO:0000256" key="2">
    <source>
        <dbReference type="ARBA" id="ARBA00006742"/>
    </source>
</evidence>
<dbReference type="Proteomes" id="UP000516361">
    <property type="component" value="Chromosome"/>
</dbReference>
<evidence type="ECO:0000256" key="5">
    <source>
        <dbReference type="ARBA" id="ARBA00022692"/>
    </source>
</evidence>
<evidence type="ECO:0008006" key="13">
    <source>
        <dbReference type="Google" id="ProtNLM"/>
    </source>
</evidence>
<gene>
    <name evidence="11" type="ORF">OSSY52_01560</name>
</gene>
<dbReference type="EMBL" id="AP018712">
    <property type="protein sequence ID" value="BBE30015.1"/>
    <property type="molecule type" value="Genomic_DNA"/>
</dbReference>
<evidence type="ECO:0000256" key="1">
    <source>
        <dbReference type="ARBA" id="ARBA00004162"/>
    </source>
</evidence>
<keyword evidence="4" id="KW-1003">Cell membrane</keyword>
<evidence type="ECO:0000256" key="10">
    <source>
        <dbReference type="SAM" id="Phobius"/>
    </source>
</evidence>
<keyword evidence="7 10" id="KW-1133">Transmembrane helix</keyword>
<dbReference type="AlphaFoldDB" id="A0A7G1G2D3"/>
<dbReference type="GO" id="GO:0015031">
    <property type="term" value="P:protein transport"/>
    <property type="evidence" value="ECO:0007669"/>
    <property type="project" value="UniProtKB-KW"/>
</dbReference>
<dbReference type="PANTHER" id="PTHR33909:SF1">
    <property type="entry name" value="SEC TRANSLOCON ACCESSORY COMPLEX SUBUNIT YAJC"/>
    <property type="match status" value="1"/>
</dbReference>
<keyword evidence="3" id="KW-0813">Transport</keyword>
<sequence>MFENILNFVNFGAAGGTAPTASAPTTTGAAASSGFGSIWFIIILFVLMYVMLILPQKRQEKKHKQMLSQIKKGDKVLTSSGIIGKVVSVNSDKIRIRTAEKTELDITKNAVGTVISKASEDTKKDDIKEEK</sequence>
<dbReference type="RefSeq" id="WP_190615155.1">
    <property type="nucleotide sequence ID" value="NZ_AP018712.1"/>
</dbReference>
<dbReference type="InParanoid" id="A0A7G1G2D3"/>
<accession>A0A7G1G2D3</accession>
<proteinExistence type="inferred from homology"/>
<dbReference type="PANTHER" id="PTHR33909">
    <property type="entry name" value="SEC TRANSLOCON ACCESSORY COMPLEX SUBUNIT YAJC"/>
    <property type="match status" value="1"/>
</dbReference>
<evidence type="ECO:0000256" key="9">
    <source>
        <dbReference type="ARBA" id="ARBA00023136"/>
    </source>
</evidence>
<name>A0A7G1G2D3_9BACT</name>
<evidence type="ECO:0000256" key="3">
    <source>
        <dbReference type="ARBA" id="ARBA00022448"/>
    </source>
</evidence>